<dbReference type="InParanoid" id="A0A6P8SJ98"/>
<dbReference type="PROSITE" id="PS50297">
    <property type="entry name" value="ANK_REP_REGION"/>
    <property type="match status" value="3"/>
</dbReference>
<dbReference type="InterPro" id="IPR002110">
    <property type="entry name" value="Ankyrin_rpt"/>
</dbReference>
<accession>A0A6P8SJ98</accession>
<keyword evidence="4" id="KW-1185">Reference proteome</keyword>
<dbReference type="SMART" id="SM00248">
    <property type="entry name" value="ANK"/>
    <property type="match status" value="6"/>
</dbReference>
<dbReference type="PANTHER" id="PTHR24173:SF74">
    <property type="entry name" value="ANKYRIN REPEAT DOMAIN-CONTAINING PROTEIN 16"/>
    <property type="match status" value="1"/>
</dbReference>
<feature type="repeat" description="ANK" evidence="3">
    <location>
        <begin position="149"/>
        <end position="181"/>
    </location>
</feature>
<dbReference type="Gene3D" id="1.25.40.20">
    <property type="entry name" value="Ankyrin repeat-containing domain"/>
    <property type="match status" value="3"/>
</dbReference>
<reference evidence="5" key="1">
    <citation type="submission" date="2025-08" db="UniProtKB">
        <authorList>
            <consortium name="RefSeq"/>
        </authorList>
    </citation>
    <scope>IDENTIFICATION</scope>
</reference>
<dbReference type="GeneID" id="117369061"/>
<keyword evidence="2 3" id="KW-0040">ANK repeat</keyword>
<dbReference type="KEGG" id="gsh:117369061"/>
<feature type="repeat" description="ANK" evidence="3">
    <location>
        <begin position="182"/>
        <end position="210"/>
    </location>
</feature>
<name>A0A6P8SJ98_GEOSA</name>
<dbReference type="SUPFAM" id="SSF48403">
    <property type="entry name" value="Ankyrin repeat"/>
    <property type="match status" value="1"/>
</dbReference>
<dbReference type="PANTHER" id="PTHR24173">
    <property type="entry name" value="ANKYRIN REPEAT CONTAINING"/>
    <property type="match status" value="1"/>
</dbReference>
<dbReference type="InterPro" id="IPR036770">
    <property type="entry name" value="Ankyrin_rpt-contain_sf"/>
</dbReference>
<dbReference type="CTD" id="100310846"/>
<evidence type="ECO:0000256" key="2">
    <source>
        <dbReference type="ARBA" id="ARBA00023043"/>
    </source>
</evidence>
<dbReference type="Pfam" id="PF13637">
    <property type="entry name" value="Ank_4"/>
    <property type="match status" value="1"/>
</dbReference>
<protein>
    <submittedName>
        <fullName evidence="5">Ankyrin repeat domain-containing protein 61</fullName>
    </submittedName>
</protein>
<evidence type="ECO:0000256" key="1">
    <source>
        <dbReference type="ARBA" id="ARBA00022737"/>
    </source>
</evidence>
<evidence type="ECO:0000256" key="3">
    <source>
        <dbReference type="PROSITE-ProRule" id="PRU00023"/>
    </source>
</evidence>
<keyword evidence="1" id="KW-0677">Repeat</keyword>
<feature type="repeat" description="ANK" evidence="3">
    <location>
        <begin position="216"/>
        <end position="258"/>
    </location>
</feature>
<dbReference type="Proteomes" id="UP000515159">
    <property type="component" value="Chromosome 11"/>
</dbReference>
<sequence>MCKCNIELNYIHAKLYEAIVKGDCDTIKTLLQKHPVNEAITIWEDCVRFPLTWPQRFSVRPIHLAATYRRQKSLLCLLEFGADPDVRDMKGRTALHLIIEHWPNITTNWTEPKTKFEKAMASMQSQTEACLQVMCKYSNQVNAEVHCDNRQTPLHLAVRYGAFSAISILAHNGAKVNAMDRYGMTPLHMAAGILSKEMTEILISHGADVNCTVPRTGNTCLSLAVCTASTKGGKTLCADIDCIQLLLVNGANVNAQDKEGRAAIHEACFGGREEIVDLLLKFEANVNSLTKFGESPIFWFLDRQTNLKYLSLFSKLLSLSYPLKLTNNIGVLPSGLRHPEFQQQKDFLIQLSQAVTPLKDICRISIRRMYGEKYKYCLKQVLPLTIYEFVYNYQDFSPHLKGLLQLKQQQRFCSSE</sequence>
<feature type="repeat" description="ANK" evidence="3">
    <location>
        <begin position="259"/>
        <end position="291"/>
    </location>
</feature>
<dbReference type="PROSITE" id="PS50088">
    <property type="entry name" value="ANK_REPEAT"/>
    <property type="match status" value="5"/>
</dbReference>
<dbReference type="OrthoDB" id="194358at2759"/>
<evidence type="ECO:0000313" key="4">
    <source>
        <dbReference type="Proteomes" id="UP000515159"/>
    </source>
</evidence>
<gene>
    <name evidence="5" type="primary">ANKRD61</name>
</gene>
<dbReference type="PRINTS" id="PR01415">
    <property type="entry name" value="ANKYRIN"/>
</dbReference>
<dbReference type="AlphaFoldDB" id="A0A6P8SJ98"/>
<feature type="repeat" description="ANK" evidence="3">
    <location>
        <begin position="57"/>
        <end position="89"/>
    </location>
</feature>
<proteinExistence type="predicted"/>
<organism evidence="4 5">
    <name type="scientific">Geotrypetes seraphini</name>
    <name type="common">Gaboon caecilian</name>
    <name type="synonym">Caecilia seraphini</name>
    <dbReference type="NCBI Taxonomy" id="260995"/>
    <lineage>
        <taxon>Eukaryota</taxon>
        <taxon>Metazoa</taxon>
        <taxon>Chordata</taxon>
        <taxon>Craniata</taxon>
        <taxon>Vertebrata</taxon>
        <taxon>Euteleostomi</taxon>
        <taxon>Amphibia</taxon>
        <taxon>Gymnophiona</taxon>
        <taxon>Geotrypetes</taxon>
    </lineage>
</organism>
<evidence type="ECO:0000313" key="5">
    <source>
        <dbReference type="RefSeq" id="XP_033818874.1"/>
    </source>
</evidence>
<dbReference type="Pfam" id="PF12796">
    <property type="entry name" value="Ank_2"/>
    <property type="match status" value="1"/>
</dbReference>
<dbReference type="RefSeq" id="XP_033818874.1">
    <property type="nucleotide sequence ID" value="XM_033962983.1"/>
</dbReference>